<sequence>MLDQAVNVFLQVAQCGSFTKAAEQLYVTSTAVMNQINRLERHLSVKLFNRSPSGVILTEAGEIYRQGAQQLVDLDRELCERTRHAATRTFTLRIGDSLFSRCDKLPHIWSSYLAEHPQSEMHNRYVLQIIPFRDGDNINGTAPEGLGVDFDMVMGHFDQHALAGRYRFQQFSSTPCCLLVPRSHPLFGRSSAHISELSGQRLAIPQNSRFTVSGEIQAWLRERYPDIILEFVPYRNDLAVFNQCSLQGTAMLGLDYWNEIYPAMAPVLLNWDFCIPHGMAWAASAPPEVHRFAELICAQVNEYRTRHPDMPTPPIPD</sequence>
<evidence type="ECO:0000256" key="1">
    <source>
        <dbReference type="ARBA" id="ARBA00009437"/>
    </source>
</evidence>
<evidence type="ECO:0000256" key="3">
    <source>
        <dbReference type="ARBA" id="ARBA00023125"/>
    </source>
</evidence>
<feature type="domain" description="HTH lysR-type" evidence="5">
    <location>
        <begin position="1"/>
        <end position="58"/>
    </location>
</feature>
<comment type="similarity">
    <text evidence="1">Belongs to the LysR transcriptional regulatory family.</text>
</comment>
<evidence type="ECO:0000313" key="7">
    <source>
        <dbReference type="Proteomes" id="UP000532194"/>
    </source>
</evidence>
<proteinExistence type="inferred from homology"/>
<dbReference type="Pfam" id="PF00126">
    <property type="entry name" value="HTH_1"/>
    <property type="match status" value="1"/>
</dbReference>
<reference evidence="6 7" key="1">
    <citation type="submission" date="2020-02" db="EMBL/GenBank/DDBJ databases">
        <title>Characterization of phylogenetic diversity of novel bifidobacterial species isolated in Czech ZOOs.</title>
        <authorList>
            <person name="Lugli G.A."/>
            <person name="Vera N.B."/>
            <person name="Ventura M."/>
        </authorList>
    </citation>
    <scope>NUCLEOTIDE SEQUENCE [LARGE SCALE GENOMIC DNA]</scope>
    <source>
        <strain evidence="6 7">DSM 109957</strain>
    </source>
</reference>
<dbReference type="PANTHER" id="PTHR30126:SF40">
    <property type="entry name" value="HTH-TYPE TRANSCRIPTIONAL REGULATOR GLTR"/>
    <property type="match status" value="1"/>
</dbReference>
<dbReference type="PRINTS" id="PR00039">
    <property type="entry name" value="HTHLYSR"/>
</dbReference>
<dbReference type="InterPro" id="IPR000847">
    <property type="entry name" value="LysR_HTH_N"/>
</dbReference>
<dbReference type="Gene3D" id="1.10.10.10">
    <property type="entry name" value="Winged helix-like DNA-binding domain superfamily/Winged helix DNA-binding domain"/>
    <property type="match status" value="1"/>
</dbReference>
<dbReference type="InterPro" id="IPR036388">
    <property type="entry name" value="WH-like_DNA-bd_sf"/>
</dbReference>
<keyword evidence="7" id="KW-1185">Reference proteome</keyword>
<dbReference type="AlphaFoldDB" id="A0A7Y0HTQ7"/>
<dbReference type="EMBL" id="JAAIII010000006">
    <property type="protein sequence ID" value="NMM94833.1"/>
    <property type="molecule type" value="Genomic_DNA"/>
</dbReference>
<dbReference type="PROSITE" id="PS50931">
    <property type="entry name" value="HTH_LYSR"/>
    <property type="match status" value="1"/>
</dbReference>
<evidence type="ECO:0000313" key="6">
    <source>
        <dbReference type="EMBL" id="NMM94833.1"/>
    </source>
</evidence>
<keyword evidence="3" id="KW-0238">DNA-binding</keyword>
<evidence type="ECO:0000259" key="5">
    <source>
        <dbReference type="PROSITE" id="PS50931"/>
    </source>
</evidence>
<dbReference type="GO" id="GO:0003700">
    <property type="term" value="F:DNA-binding transcription factor activity"/>
    <property type="evidence" value="ECO:0007669"/>
    <property type="project" value="InterPro"/>
</dbReference>
<gene>
    <name evidence="6" type="ORF">G1C95_2021</name>
</gene>
<name>A0A7Y0HTQ7_9BIFI</name>
<keyword evidence="2" id="KW-0805">Transcription regulation</keyword>
<evidence type="ECO:0000256" key="2">
    <source>
        <dbReference type="ARBA" id="ARBA00023015"/>
    </source>
</evidence>
<protein>
    <submittedName>
        <fullName evidence="6">LysR family transcriptional regulator</fullName>
    </submittedName>
</protein>
<keyword evidence="4" id="KW-0804">Transcription</keyword>
<dbReference type="PANTHER" id="PTHR30126">
    <property type="entry name" value="HTH-TYPE TRANSCRIPTIONAL REGULATOR"/>
    <property type="match status" value="1"/>
</dbReference>
<organism evidence="6 7">
    <name type="scientific">Bifidobacterium oedipodis</name>
    <dbReference type="NCBI Taxonomy" id="2675322"/>
    <lineage>
        <taxon>Bacteria</taxon>
        <taxon>Bacillati</taxon>
        <taxon>Actinomycetota</taxon>
        <taxon>Actinomycetes</taxon>
        <taxon>Bifidobacteriales</taxon>
        <taxon>Bifidobacteriaceae</taxon>
        <taxon>Bifidobacterium</taxon>
    </lineage>
</organism>
<dbReference type="RefSeq" id="WP_169172835.1">
    <property type="nucleotide sequence ID" value="NZ_JAAIII010000006.1"/>
</dbReference>
<comment type="caution">
    <text evidence="6">The sequence shown here is derived from an EMBL/GenBank/DDBJ whole genome shotgun (WGS) entry which is preliminary data.</text>
</comment>
<dbReference type="SUPFAM" id="SSF53850">
    <property type="entry name" value="Periplasmic binding protein-like II"/>
    <property type="match status" value="1"/>
</dbReference>
<dbReference type="FunFam" id="1.10.10.10:FF:000001">
    <property type="entry name" value="LysR family transcriptional regulator"/>
    <property type="match status" value="1"/>
</dbReference>
<dbReference type="SUPFAM" id="SSF46785">
    <property type="entry name" value="Winged helix' DNA-binding domain"/>
    <property type="match status" value="1"/>
</dbReference>
<evidence type="ECO:0000256" key="4">
    <source>
        <dbReference type="ARBA" id="ARBA00023163"/>
    </source>
</evidence>
<dbReference type="GO" id="GO:0000976">
    <property type="term" value="F:transcription cis-regulatory region binding"/>
    <property type="evidence" value="ECO:0007669"/>
    <property type="project" value="TreeGrafter"/>
</dbReference>
<accession>A0A7Y0HTQ7</accession>
<dbReference type="InterPro" id="IPR036390">
    <property type="entry name" value="WH_DNA-bd_sf"/>
</dbReference>
<dbReference type="Proteomes" id="UP000532194">
    <property type="component" value="Unassembled WGS sequence"/>
</dbReference>